<feature type="domain" description="Tyr recombinase" evidence="2">
    <location>
        <begin position="1"/>
        <end position="73"/>
    </location>
</feature>
<evidence type="ECO:0000259" key="2">
    <source>
        <dbReference type="PROSITE" id="PS51898"/>
    </source>
</evidence>
<dbReference type="Pfam" id="PF00589">
    <property type="entry name" value="Phage_integrase"/>
    <property type="match status" value="1"/>
</dbReference>
<keyword evidence="4" id="KW-1185">Reference proteome</keyword>
<dbReference type="Proteomes" id="UP001379235">
    <property type="component" value="Unassembled WGS sequence"/>
</dbReference>
<dbReference type="SUPFAM" id="SSF56349">
    <property type="entry name" value="DNA breaking-rejoining enzymes"/>
    <property type="match status" value="1"/>
</dbReference>
<dbReference type="Gene3D" id="1.10.443.10">
    <property type="entry name" value="Intergrase catalytic core"/>
    <property type="match status" value="1"/>
</dbReference>
<evidence type="ECO:0000313" key="4">
    <source>
        <dbReference type="Proteomes" id="UP001379235"/>
    </source>
</evidence>
<name>A0ABU8SDK5_9SPHN</name>
<proteinExistence type="predicted"/>
<accession>A0ABU8SDK5</accession>
<dbReference type="InterPro" id="IPR002104">
    <property type="entry name" value="Integrase_catalytic"/>
</dbReference>
<evidence type="ECO:0000313" key="3">
    <source>
        <dbReference type="EMBL" id="MEJ6011661.1"/>
    </source>
</evidence>
<keyword evidence="1" id="KW-0233">DNA recombination</keyword>
<protein>
    <submittedName>
        <fullName evidence="3">Tyrosine-type recombinase/integrase</fullName>
    </submittedName>
</protein>
<dbReference type="PROSITE" id="PS51898">
    <property type="entry name" value="TYR_RECOMBINASE"/>
    <property type="match status" value="1"/>
</dbReference>
<evidence type="ECO:0000256" key="1">
    <source>
        <dbReference type="ARBA" id="ARBA00023172"/>
    </source>
</evidence>
<sequence>MAATSLRKPFKAALDAAGIENCRGHDLRHTRATRIVRSTGSLAVAKEALKHKSINMTLRYAHVMDEDLRRGLEISESRNSPEVSNN</sequence>
<dbReference type="EMBL" id="JBBHJY010000010">
    <property type="protein sequence ID" value="MEJ6011661.1"/>
    <property type="molecule type" value="Genomic_DNA"/>
</dbReference>
<comment type="caution">
    <text evidence="3">The sequence shown here is derived from an EMBL/GenBank/DDBJ whole genome shotgun (WGS) entry which is preliminary data.</text>
</comment>
<dbReference type="RefSeq" id="WP_339969118.1">
    <property type="nucleotide sequence ID" value="NZ_JBBHJY010000010.1"/>
</dbReference>
<dbReference type="InterPro" id="IPR013762">
    <property type="entry name" value="Integrase-like_cat_sf"/>
</dbReference>
<dbReference type="InterPro" id="IPR011010">
    <property type="entry name" value="DNA_brk_join_enz"/>
</dbReference>
<gene>
    <name evidence="3" type="ORF">WG900_17235</name>
</gene>
<reference evidence="3 4" key="1">
    <citation type="submission" date="2024-03" db="EMBL/GenBank/DDBJ databases">
        <authorList>
            <person name="Jo J.-H."/>
        </authorList>
    </citation>
    <scope>NUCLEOTIDE SEQUENCE [LARGE SCALE GENOMIC DNA]</scope>
    <source>
        <strain evidence="3 4">AS3R-12</strain>
    </source>
</reference>
<organism evidence="3 4">
    <name type="scientific">Novosphingobium aquae</name>
    <dbReference type="NCBI Taxonomy" id="3133435"/>
    <lineage>
        <taxon>Bacteria</taxon>
        <taxon>Pseudomonadati</taxon>
        <taxon>Pseudomonadota</taxon>
        <taxon>Alphaproteobacteria</taxon>
        <taxon>Sphingomonadales</taxon>
        <taxon>Sphingomonadaceae</taxon>
        <taxon>Novosphingobium</taxon>
    </lineage>
</organism>